<dbReference type="GO" id="GO:0044611">
    <property type="term" value="C:nuclear pore inner ring"/>
    <property type="evidence" value="ECO:0007669"/>
    <property type="project" value="TreeGrafter"/>
</dbReference>
<proteinExistence type="inferred from homology"/>
<gene>
    <name evidence="5" type="ORF">BLGHR1_15853</name>
</gene>
<evidence type="ECO:0000256" key="2">
    <source>
        <dbReference type="ARBA" id="ARBA00005892"/>
    </source>
</evidence>
<dbReference type="VEuPathDB" id="FungiDB:BLGHR1_15853"/>
<name>A0A383UXI0_BLUHO</name>
<keyword evidence="3" id="KW-0813">Transport</keyword>
<evidence type="ECO:0000256" key="3">
    <source>
        <dbReference type="ARBA" id="ARBA00022448"/>
    </source>
</evidence>
<evidence type="ECO:0000256" key="1">
    <source>
        <dbReference type="ARBA" id="ARBA00004123"/>
    </source>
</evidence>
<dbReference type="PANTHER" id="PTHR31344">
    <property type="entry name" value="NUCLEAR PORE COMPLEX PROTEIN NUP205"/>
    <property type="match status" value="1"/>
</dbReference>
<dbReference type="Proteomes" id="UP000275772">
    <property type="component" value="Unassembled WGS sequence"/>
</dbReference>
<evidence type="ECO:0000313" key="6">
    <source>
        <dbReference type="Proteomes" id="UP000275772"/>
    </source>
</evidence>
<sequence length="1652" mass="186051">MAESTSYGSLQVLYTDLLALSEERLSSLERLGSQLDAHIEDFRNFLLKNPRNDTARKSLSTGKLEIDGIEYAINEEFQRGVQQLADELDLDELDAAKIFFRVQVDNPVPGQPVLTNAIIQFHQRRKITLDCLRLLCQMSADVDIDELLREDLQSIVGHVISPLSDSKRFTLKCISSMTDIRNWLQRLGDRISGASIVGQFNAETLEVIEYQRVSLIRQHESISTILFYLVRENHSDIADFHLILSTLKKADKYDCLLVHHIPIVSAYISKYGGTDAVGGMFEAQSLHEKLMAQDDKSWTLVYLQAAFRLMWLAEYSGWYSESNDVNVPDKQQEEEANHRNKLLTEALKDGALDFILSISADVKSSDWHDPARHGLRQWLQRKSPSLLSDTVTFSSFFQSILMEQLEIFVESFITNLPDVLRKLRIDEDEQRQLSKDHDHDLDLERFIVIISYTFEGRPKAAFEGFWDVPDGALVGFVHWASRRASTPLVSAFCEMLQSISEDNECATAAHHFLLEEGVMMSGKMRRAHSLTWNQIFKELRFFSGKIRDYPTPSQSQSFRPSVHSIMLEAEPESIMMLECYLRLITRLCTESEAARTFIAHHPSFNIGELLFQLASSSIGPRLRANAFATLRSLLSHKTRESGEHIWTALDMWVSGGNSPGSKILKPTSLVATTTKGSILQGLASGFEEPNAFVQLLHALVLPVADETIPNNSLPFPESLGISIRQPGIDPYVDFAIGEIFGQQAQYNSALDIVQRRILSLTCLDFMATCLETFNENLIILGSQANISIDSAIKASSLQNYVLLHPFSRVMEWMFNEKVLRALFASVHQDPAEAARAEPDSPLILCLSRGLRVITLILELQPTYLDIIRPLLQSYLPHRRARVSNTSFSSFEDGILNHLSIFPLLGRYCGTGHPELIVSSLKLLEKLSCSPKLAQIPSDMRRNTGRNKAIAALDDDSDTISRILQGEVEAEIDINQGPESPAYIIKLHILDFISSCLQAFPNQPSIAHSLLGFRCGKEGLYIDPQSSFNQGTSLFHAILNLVICDPIENNDGIMSWLISPHLSALQVLKELWSAPISSAITIAEMRETEFFFHMFVKQPIIQTGMKWDGIEVRDTKLISPVAATCLSKFLGRRAVIFQYLSTELRKVSQNHSSSLKQRLLETLMGSTKFEDGSAVDHASVFELFDFMDSEMTTLQPPPRITWVTDADISACSNDSGIYSPVPIVNLPKLEELLVLKRSELEYVKALEDPHQIALVNTQAKELLEYYDNYNQIKIFGMYRYQALKSWVQLILIIIETGNFDDTSKTNFALRALQAIMPRLENDREVVDEVLELAKLAKSLLFSLNFGADCFRQGDVAELVSDRLFHLFQISLRAISILGTKVSLKEWYYNICYRYLAGMTDTTEATNRHRRDTLQTIKAAGDKFIDVVCDDASNGETMCRISALLLLTCLVKTSKDENSKYMVHSMTRFNFIGLLVESLREIPQVIRKSKVDEIEMQLSYCHARLALVLEISQTRFGAAALCDAGLFHAIHDSGLFSIDLDLGVDLDCHGAVGKYYDLTVAFVRIICSTMLSRGPQNQQSLQNCRQFLTDNRLSILSILKKSAGLGFIVGISPNTIEDLTDLYLLLISYTNFLEVADPHYNNTNLSSRGLTSFT</sequence>
<evidence type="ECO:0000256" key="4">
    <source>
        <dbReference type="ARBA" id="ARBA00023242"/>
    </source>
</evidence>
<comment type="similarity">
    <text evidence="2">Belongs to the NUP186/NUP192/NUP205 family.</text>
</comment>
<dbReference type="Pfam" id="PF11894">
    <property type="entry name" value="Nup192"/>
    <property type="match status" value="1"/>
</dbReference>
<comment type="subcellular location">
    <subcellularLocation>
        <location evidence="1">Nucleus</location>
    </subcellularLocation>
</comment>
<dbReference type="InterPro" id="IPR021827">
    <property type="entry name" value="Nup186/Nup192/Nup205"/>
</dbReference>
<keyword evidence="4" id="KW-0539">Nucleus</keyword>
<evidence type="ECO:0000313" key="5">
    <source>
        <dbReference type="EMBL" id="SZF05053.1"/>
    </source>
</evidence>
<dbReference type="GO" id="GO:0017056">
    <property type="term" value="F:structural constituent of nuclear pore"/>
    <property type="evidence" value="ECO:0007669"/>
    <property type="project" value="TreeGrafter"/>
</dbReference>
<dbReference type="EMBL" id="UNSH01000071">
    <property type="protein sequence ID" value="SZF05053.1"/>
    <property type="molecule type" value="Genomic_DNA"/>
</dbReference>
<reference evidence="5 6" key="1">
    <citation type="submission" date="2017-11" db="EMBL/GenBank/DDBJ databases">
        <authorList>
            <person name="Kracher B."/>
        </authorList>
    </citation>
    <scope>NUCLEOTIDE SEQUENCE [LARGE SCALE GENOMIC DNA]</scope>
    <source>
        <strain evidence="5 6">RACE1</strain>
    </source>
</reference>
<dbReference type="GO" id="GO:0006999">
    <property type="term" value="P:nuclear pore organization"/>
    <property type="evidence" value="ECO:0007669"/>
    <property type="project" value="TreeGrafter"/>
</dbReference>
<organism evidence="5 6">
    <name type="scientific">Blumeria hordei</name>
    <name type="common">Barley powdery mildew</name>
    <name type="synonym">Blumeria graminis f. sp. hordei</name>
    <dbReference type="NCBI Taxonomy" id="2867405"/>
    <lineage>
        <taxon>Eukaryota</taxon>
        <taxon>Fungi</taxon>
        <taxon>Dikarya</taxon>
        <taxon>Ascomycota</taxon>
        <taxon>Pezizomycotina</taxon>
        <taxon>Leotiomycetes</taxon>
        <taxon>Erysiphales</taxon>
        <taxon>Erysiphaceae</taxon>
        <taxon>Blumeria</taxon>
    </lineage>
</organism>
<protein>
    <submittedName>
        <fullName evidence="5">Uncharacterized protein</fullName>
    </submittedName>
</protein>
<accession>A0A383UXI0</accession>
<dbReference type="PANTHER" id="PTHR31344:SF0">
    <property type="entry name" value="NUCLEAR PORE COMPLEX PROTEIN NUP205"/>
    <property type="match status" value="1"/>
</dbReference>